<dbReference type="RefSeq" id="WP_256615764.1">
    <property type="nucleotide sequence ID" value="NZ_JANIBK010000068.1"/>
</dbReference>
<protein>
    <submittedName>
        <fullName evidence="5">Restriction endonuclease subunit S</fullName>
    </submittedName>
</protein>
<dbReference type="GO" id="GO:0004519">
    <property type="term" value="F:endonuclease activity"/>
    <property type="evidence" value="ECO:0007669"/>
    <property type="project" value="UniProtKB-KW"/>
</dbReference>
<dbReference type="InterPro" id="IPR044946">
    <property type="entry name" value="Restrct_endonuc_typeI_TRD_sf"/>
</dbReference>
<name>A0ABT1U6A7_9GAMM</name>
<keyword evidence="5" id="KW-0255">Endonuclease</keyword>
<keyword evidence="5" id="KW-0378">Hydrolase</keyword>
<keyword evidence="3" id="KW-0238">DNA-binding</keyword>
<sequence>MNKPSNPKIDVNDVNVGRVSDSVTRQEADSVVSGAMSGYAALTRPTRLKYVATINDESISDATESDYELQYIDIGNVDSYGAVHNVVAYKFEDAPSRARRVARHGDVIISTVRTYLQAIAPIENPPENLIVSTGFAVVRPNRNLFDAHFCKYAVREKHFLWEVESRSSGVSYPAINASDLADIRISLPSLETQRLIADYLDRETAHIDTLVAEKEKMLALLEEKRAALISRAVTRGLNPDAPLKPSGLDWLGDIPAHWETRPIKFCVVPKKDAVKTGPFGSQLVASEMDQGTIKVYNQKNVIQKDLYSGDNYITNHKFEELKAFSVFPGDILITTRGTIGRCAIVPNDAEVGILHPCLMRIQVNSGIVLPEYLALLIQDGHIVLLQLRILSNATTIEVIYSESLNSVIIPVPPIDEQNNILEEISAGNSVVNKAITEVRTSINLLKERRAALITAAVTGQIPIEAMRP</sequence>
<dbReference type="InterPro" id="IPR052021">
    <property type="entry name" value="Type-I_RS_S_subunit"/>
</dbReference>
<keyword evidence="6" id="KW-1185">Reference proteome</keyword>
<dbReference type="SUPFAM" id="SSF116734">
    <property type="entry name" value="DNA methylase specificity domain"/>
    <property type="match status" value="2"/>
</dbReference>
<comment type="caution">
    <text evidence="5">The sequence shown here is derived from an EMBL/GenBank/DDBJ whole genome shotgun (WGS) entry which is preliminary data.</text>
</comment>
<gene>
    <name evidence="5" type="ORF">NP596_12845</name>
</gene>
<dbReference type="Gene3D" id="3.90.220.20">
    <property type="entry name" value="DNA methylase specificity domains"/>
    <property type="match status" value="2"/>
</dbReference>
<evidence type="ECO:0000313" key="6">
    <source>
        <dbReference type="Proteomes" id="UP001524586"/>
    </source>
</evidence>
<reference evidence="5 6" key="1">
    <citation type="submission" date="2022-07" db="EMBL/GenBank/DDBJ databases">
        <title>Methylomonas rivi sp. nov., Methylomonas rosea sp. nov., Methylomonas aureus sp. nov. and Methylomonas subterranea sp. nov., four novel methanotrophs isolated from a freshwater creek and the deep terrestrial subsurface.</title>
        <authorList>
            <person name="Abin C."/>
            <person name="Sankaranarayanan K."/>
            <person name="Garner C."/>
            <person name="Sindelar R."/>
            <person name="Kotary K."/>
            <person name="Garner R."/>
            <person name="Barclay S."/>
            <person name="Lawson P."/>
            <person name="Krumholz L."/>
        </authorList>
    </citation>
    <scope>NUCLEOTIDE SEQUENCE [LARGE SCALE GENOMIC DNA]</scope>
    <source>
        <strain evidence="5 6">WSC-6</strain>
    </source>
</reference>
<dbReference type="Proteomes" id="UP001524586">
    <property type="component" value="Unassembled WGS sequence"/>
</dbReference>
<accession>A0ABT1U6A7</accession>
<feature type="domain" description="Type I restriction modification DNA specificity" evidence="4">
    <location>
        <begin position="125"/>
        <end position="208"/>
    </location>
</feature>
<keyword evidence="5" id="KW-0540">Nuclease</keyword>
<dbReference type="PANTHER" id="PTHR30408">
    <property type="entry name" value="TYPE-1 RESTRICTION ENZYME ECOKI SPECIFICITY PROTEIN"/>
    <property type="match status" value="1"/>
</dbReference>
<dbReference type="Pfam" id="PF01420">
    <property type="entry name" value="Methylase_S"/>
    <property type="match status" value="2"/>
</dbReference>
<evidence type="ECO:0000256" key="1">
    <source>
        <dbReference type="ARBA" id="ARBA00010923"/>
    </source>
</evidence>
<dbReference type="InterPro" id="IPR000055">
    <property type="entry name" value="Restrct_endonuc_typeI_TRD"/>
</dbReference>
<proteinExistence type="inferred from homology"/>
<evidence type="ECO:0000259" key="4">
    <source>
        <dbReference type="Pfam" id="PF01420"/>
    </source>
</evidence>
<organism evidence="5 6">
    <name type="scientific">Methylomonas rivi</name>
    <dbReference type="NCBI Taxonomy" id="2952226"/>
    <lineage>
        <taxon>Bacteria</taxon>
        <taxon>Pseudomonadati</taxon>
        <taxon>Pseudomonadota</taxon>
        <taxon>Gammaproteobacteria</taxon>
        <taxon>Methylococcales</taxon>
        <taxon>Methylococcaceae</taxon>
        <taxon>Methylomonas</taxon>
    </lineage>
</organism>
<dbReference type="CDD" id="cd16961">
    <property type="entry name" value="RMtype1_S_TRD-CR_like"/>
    <property type="match status" value="1"/>
</dbReference>
<dbReference type="EMBL" id="JANIBK010000068">
    <property type="protein sequence ID" value="MCQ8129342.1"/>
    <property type="molecule type" value="Genomic_DNA"/>
</dbReference>
<evidence type="ECO:0000256" key="2">
    <source>
        <dbReference type="ARBA" id="ARBA00022747"/>
    </source>
</evidence>
<keyword evidence="2" id="KW-0680">Restriction system</keyword>
<evidence type="ECO:0000313" key="5">
    <source>
        <dbReference type="EMBL" id="MCQ8129342.1"/>
    </source>
</evidence>
<feature type="domain" description="Type I restriction modification DNA specificity" evidence="4">
    <location>
        <begin position="304"/>
        <end position="425"/>
    </location>
</feature>
<evidence type="ECO:0000256" key="3">
    <source>
        <dbReference type="ARBA" id="ARBA00023125"/>
    </source>
</evidence>
<dbReference type="PANTHER" id="PTHR30408:SF12">
    <property type="entry name" value="TYPE I RESTRICTION ENZYME MJAVIII SPECIFICITY SUBUNIT"/>
    <property type="match status" value="1"/>
</dbReference>
<comment type="similarity">
    <text evidence="1">Belongs to the type-I restriction system S methylase family.</text>
</comment>